<reference evidence="6" key="1">
    <citation type="submission" date="2021-02" db="EMBL/GenBank/DDBJ databases">
        <authorList>
            <person name="Steward A R."/>
        </authorList>
    </citation>
    <scope>NUCLEOTIDE SEQUENCE</scope>
</reference>
<dbReference type="SMART" id="SM00300">
    <property type="entry name" value="ChSh"/>
    <property type="match status" value="1"/>
</dbReference>
<dbReference type="PANTHER" id="PTHR22812">
    <property type="entry name" value="CHROMOBOX PROTEIN"/>
    <property type="match status" value="1"/>
</dbReference>
<dbReference type="InterPro" id="IPR023779">
    <property type="entry name" value="Chromodomain_CS"/>
</dbReference>
<accession>A0A821T9L6</accession>
<dbReference type="GO" id="GO:0005634">
    <property type="term" value="C:nucleus"/>
    <property type="evidence" value="ECO:0007669"/>
    <property type="project" value="UniProtKB-SubCell"/>
</dbReference>
<dbReference type="InterPro" id="IPR000953">
    <property type="entry name" value="Chromo/chromo_shadow_dom"/>
</dbReference>
<dbReference type="PRINTS" id="PR00504">
    <property type="entry name" value="CHROMODOMAIN"/>
</dbReference>
<dbReference type="InterPro" id="IPR017984">
    <property type="entry name" value="Chromo_dom_subgr"/>
</dbReference>
<dbReference type="FunFam" id="2.40.50.40:FF:000031">
    <property type="entry name" value="Heterochromatin protein 1"/>
    <property type="match status" value="1"/>
</dbReference>
<evidence type="ECO:0000256" key="2">
    <source>
        <dbReference type="ARBA" id="ARBA00022737"/>
    </source>
</evidence>
<dbReference type="OrthoDB" id="433924at2759"/>
<keyword evidence="3" id="KW-0539">Nucleus</keyword>
<comment type="subcellular location">
    <subcellularLocation>
        <location evidence="1">Nucleus</location>
    </subcellularLocation>
</comment>
<dbReference type="SUPFAM" id="SSF54160">
    <property type="entry name" value="Chromo domain-like"/>
    <property type="match status" value="2"/>
</dbReference>
<protein>
    <recommendedName>
        <fullName evidence="5">Chromo domain-containing protein</fullName>
    </recommendedName>
</protein>
<dbReference type="GO" id="GO:0000792">
    <property type="term" value="C:heterochromatin"/>
    <property type="evidence" value="ECO:0007669"/>
    <property type="project" value="UniProtKB-ARBA"/>
</dbReference>
<evidence type="ECO:0000313" key="6">
    <source>
        <dbReference type="EMBL" id="CAF4872429.1"/>
    </source>
</evidence>
<dbReference type="PROSITE" id="PS00598">
    <property type="entry name" value="CHROMO_1"/>
    <property type="match status" value="1"/>
</dbReference>
<keyword evidence="7" id="KW-1185">Reference proteome</keyword>
<feature type="domain" description="Chromo" evidence="5">
    <location>
        <begin position="17"/>
        <end position="75"/>
    </location>
</feature>
<feature type="compositionally biased region" description="Basic and acidic residues" evidence="4">
    <location>
        <begin position="127"/>
        <end position="143"/>
    </location>
</feature>
<evidence type="ECO:0000256" key="4">
    <source>
        <dbReference type="SAM" id="MobiDB-lite"/>
    </source>
</evidence>
<organism evidence="6 7">
    <name type="scientific">Pieris macdunnoughi</name>
    <dbReference type="NCBI Taxonomy" id="345717"/>
    <lineage>
        <taxon>Eukaryota</taxon>
        <taxon>Metazoa</taxon>
        <taxon>Ecdysozoa</taxon>
        <taxon>Arthropoda</taxon>
        <taxon>Hexapoda</taxon>
        <taxon>Insecta</taxon>
        <taxon>Pterygota</taxon>
        <taxon>Neoptera</taxon>
        <taxon>Endopterygota</taxon>
        <taxon>Lepidoptera</taxon>
        <taxon>Glossata</taxon>
        <taxon>Ditrysia</taxon>
        <taxon>Papilionoidea</taxon>
        <taxon>Pieridae</taxon>
        <taxon>Pierinae</taxon>
        <taxon>Pieris</taxon>
    </lineage>
</organism>
<dbReference type="InterPro" id="IPR008251">
    <property type="entry name" value="Chromo_shadow_dom"/>
</dbReference>
<evidence type="ECO:0000256" key="3">
    <source>
        <dbReference type="ARBA" id="ARBA00023242"/>
    </source>
</evidence>
<dbReference type="PROSITE" id="PS50013">
    <property type="entry name" value="CHROMO_2"/>
    <property type="match status" value="2"/>
</dbReference>
<dbReference type="InterPro" id="IPR023780">
    <property type="entry name" value="Chromo_domain"/>
</dbReference>
<dbReference type="Gene3D" id="2.40.50.40">
    <property type="match status" value="2"/>
</dbReference>
<feature type="domain" description="Chromo" evidence="5">
    <location>
        <begin position="149"/>
        <end position="207"/>
    </location>
</feature>
<proteinExistence type="predicted"/>
<evidence type="ECO:0000259" key="5">
    <source>
        <dbReference type="PROSITE" id="PS50013"/>
    </source>
</evidence>
<dbReference type="CDD" id="cd00034">
    <property type="entry name" value="CSD"/>
    <property type="match status" value="1"/>
</dbReference>
<dbReference type="AlphaFoldDB" id="A0A821T9L6"/>
<dbReference type="SMART" id="SM00298">
    <property type="entry name" value="CHROMO"/>
    <property type="match status" value="2"/>
</dbReference>
<dbReference type="EMBL" id="CAJOBZ010000023">
    <property type="protein sequence ID" value="CAF4872429.1"/>
    <property type="molecule type" value="Genomic_DNA"/>
</dbReference>
<dbReference type="Pfam" id="PF00385">
    <property type="entry name" value="Chromo"/>
    <property type="match status" value="1"/>
</dbReference>
<feature type="region of interest" description="Disordered" evidence="4">
    <location>
        <begin position="64"/>
        <end position="143"/>
    </location>
</feature>
<dbReference type="Pfam" id="PF01393">
    <property type="entry name" value="Chromo_shadow"/>
    <property type="match status" value="1"/>
</dbReference>
<dbReference type="Proteomes" id="UP000663880">
    <property type="component" value="Unassembled WGS sequence"/>
</dbReference>
<evidence type="ECO:0000256" key="1">
    <source>
        <dbReference type="ARBA" id="ARBA00004123"/>
    </source>
</evidence>
<feature type="compositionally biased region" description="Polar residues" evidence="4">
    <location>
        <begin position="96"/>
        <end position="105"/>
    </location>
</feature>
<dbReference type="InterPro" id="IPR051219">
    <property type="entry name" value="Heterochromatin_chromo-domain"/>
</dbReference>
<gene>
    <name evidence="6" type="ORF">PMACD_LOCUS8883</name>
</gene>
<keyword evidence="2" id="KW-0677">Repeat</keyword>
<comment type="caution">
    <text evidence="6">The sequence shown here is derived from an EMBL/GenBank/DDBJ whole genome shotgun (WGS) entry which is preliminary data.</text>
</comment>
<evidence type="ECO:0000313" key="7">
    <source>
        <dbReference type="Proteomes" id="UP000663880"/>
    </source>
</evidence>
<feature type="compositionally biased region" description="Basic and acidic residues" evidence="4">
    <location>
        <begin position="64"/>
        <end position="95"/>
    </location>
</feature>
<name>A0A821T9L6_9NEOP</name>
<sequence>MGKDKKTETDASSEEEYVVEKVLNKKIVKGKTQYLLKWKGYKEEESTWEPVENLDCEELIKAFEDSRKEKEAQKPKKTEERSRKRTHESSEETSSKARGTSVSSVEETKETKKDRVKGRRTSLSSVEDSKEAKKEKKDEKIKSGFDRGLKAEKIIGASDATGELMFLVKWADSDEAELVPAKVANTKCPQQVIAFYEERLTWHNPSESE</sequence>
<dbReference type="InterPro" id="IPR016197">
    <property type="entry name" value="Chromo-like_dom_sf"/>
</dbReference>